<accession>A0A5C6W737</accession>
<evidence type="ECO:0000313" key="2">
    <source>
        <dbReference type="Proteomes" id="UP000321363"/>
    </source>
</evidence>
<gene>
    <name evidence="1" type="ORF">FS935_00500</name>
</gene>
<evidence type="ECO:0000313" key="1">
    <source>
        <dbReference type="EMBL" id="TXC92725.1"/>
    </source>
</evidence>
<dbReference type="Gene3D" id="3.40.50.300">
    <property type="entry name" value="P-loop containing nucleotide triphosphate hydrolases"/>
    <property type="match status" value="1"/>
</dbReference>
<sequence>MVILISAVSATGKTLMAQKLLEKYHISYLSIDHLKMGLYRGDKNCGFTPLDSTEVIGDKLWPILKGIIMTNIENEQHIIIEGCYILPHYMKGFDIKYSEKIILVFLGFSTNYIRENFETKIVKHRNTVELRNWPEDRTVKELIREHNEFKTKCLQAGVRYFEIENDYDKEILNVYDYIEAEKWRIESL</sequence>
<keyword evidence="2" id="KW-1185">Reference proteome</keyword>
<organism evidence="1 2">
    <name type="scientific">Metabacillus litoralis</name>
    <dbReference type="NCBI Taxonomy" id="152268"/>
    <lineage>
        <taxon>Bacteria</taxon>
        <taxon>Bacillati</taxon>
        <taxon>Bacillota</taxon>
        <taxon>Bacilli</taxon>
        <taxon>Bacillales</taxon>
        <taxon>Bacillaceae</taxon>
        <taxon>Metabacillus</taxon>
    </lineage>
</organism>
<dbReference type="EMBL" id="VOQF01000001">
    <property type="protein sequence ID" value="TXC92725.1"/>
    <property type="molecule type" value="Genomic_DNA"/>
</dbReference>
<keyword evidence="1" id="KW-0808">Transferase</keyword>
<dbReference type="SUPFAM" id="SSF52540">
    <property type="entry name" value="P-loop containing nucleoside triphosphate hydrolases"/>
    <property type="match status" value="1"/>
</dbReference>
<reference evidence="1 2" key="1">
    <citation type="journal article" date="2005" name="Int. J. Syst. Evol. Microbiol.">
        <title>Bacillus litoralis sp. nov., isolated from a tidal flat of the Yellow Sea in Korea.</title>
        <authorList>
            <person name="Yoon J.H."/>
            <person name="Oh T.K."/>
        </authorList>
    </citation>
    <scope>NUCLEOTIDE SEQUENCE [LARGE SCALE GENOMIC DNA]</scope>
    <source>
        <strain evidence="1 2">SW-211</strain>
    </source>
</reference>
<proteinExistence type="predicted"/>
<dbReference type="RefSeq" id="WP_146945584.1">
    <property type="nucleotide sequence ID" value="NZ_VOQF01000001.1"/>
</dbReference>
<comment type="caution">
    <text evidence="1">The sequence shown here is derived from an EMBL/GenBank/DDBJ whole genome shotgun (WGS) entry which is preliminary data.</text>
</comment>
<dbReference type="AlphaFoldDB" id="A0A5C6W737"/>
<dbReference type="InterPro" id="IPR027417">
    <property type="entry name" value="P-loop_NTPase"/>
</dbReference>
<protein>
    <submittedName>
        <fullName evidence="1">2-phosphoglycerate kinase</fullName>
    </submittedName>
</protein>
<dbReference type="Proteomes" id="UP000321363">
    <property type="component" value="Unassembled WGS sequence"/>
</dbReference>
<dbReference type="OrthoDB" id="9788481at2"/>
<keyword evidence="1" id="KW-0418">Kinase</keyword>
<dbReference type="GO" id="GO:0016301">
    <property type="term" value="F:kinase activity"/>
    <property type="evidence" value="ECO:0007669"/>
    <property type="project" value="UniProtKB-KW"/>
</dbReference>
<name>A0A5C6W737_9BACI</name>